<evidence type="ECO:0000313" key="2">
    <source>
        <dbReference type="EMBL" id="UTU53060.1"/>
    </source>
</evidence>
<keyword evidence="3" id="KW-1185">Reference proteome</keyword>
<feature type="compositionally biased region" description="Polar residues" evidence="1">
    <location>
        <begin position="49"/>
        <end position="59"/>
    </location>
</feature>
<dbReference type="Proteomes" id="UP001060070">
    <property type="component" value="Chromosome"/>
</dbReference>
<reference evidence="2 3" key="1">
    <citation type="journal article" date="2022" name="Microbiol. Resour. Announc.">
        <title>Complete Genome Sequence of Mesorhizobium ciceri Strain R30, a Rhizobium Used as a Commercial Inoculant for Chickpea in Argentina.</title>
        <authorList>
            <person name="Foresto E."/>
            <person name="Revale S."/>
            <person name="Primo E."/>
            <person name="Nievas F."/>
            <person name="Carezzano E."/>
            <person name="Puente M."/>
            <person name="Alzari P."/>
            <person name="Mart M."/>
            <person name="Ben-Assaya M."/>
            <person name="Mornico D."/>
            <person name="Santoro M."/>
            <person name="Mart F."/>
            <person name="Giordano W."/>
            <person name="Bogino P."/>
        </authorList>
    </citation>
    <scope>NUCLEOTIDE SEQUENCE [LARGE SCALE GENOMIC DNA]</scope>
    <source>
        <strain evidence="2 3">R30</strain>
    </source>
</reference>
<gene>
    <name evidence="2" type="ORF">LRP29_06360</name>
</gene>
<organism evidence="2 3">
    <name type="scientific">Mesorhizobium ciceri</name>
    <dbReference type="NCBI Taxonomy" id="39645"/>
    <lineage>
        <taxon>Bacteria</taxon>
        <taxon>Pseudomonadati</taxon>
        <taxon>Pseudomonadota</taxon>
        <taxon>Alphaproteobacteria</taxon>
        <taxon>Hyphomicrobiales</taxon>
        <taxon>Phyllobacteriaceae</taxon>
        <taxon>Mesorhizobium</taxon>
    </lineage>
</organism>
<proteinExistence type="predicted"/>
<dbReference type="AlphaFoldDB" id="A0AB38TER3"/>
<name>A0AB38TER3_9HYPH</name>
<dbReference type="RefSeq" id="WP_127231682.1">
    <property type="nucleotide sequence ID" value="NZ_CP088147.1"/>
</dbReference>
<sequence>MFDNSDAKEYCVEPVTAGALEPADTHCRPGTIAFGDAPNRDHRSLPWASKQNCPKQLNSRRMPPPKGNVDSDRSASHRSPGRPPYQIRYAPEVQWPPAYP</sequence>
<evidence type="ECO:0000256" key="1">
    <source>
        <dbReference type="SAM" id="MobiDB-lite"/>
    </source>
</evidence>
<feature type="region of interest" description="Disordered" evidence="1">
    <location>
        <begin position="31"/>
        <end position="100"/>
    </location>
</feature>
<dbReference type="EMBL" id="CP088147">
    <property type="protein sequence ID" value="UTU53060.1"/>
    <property type="molecule type" value="Genomic_DNA"/>
</dbReference>
<accession>A0AB38TER3</accession>
<evidence type="ECO:0000313" key="3">
    <source>
        <dbReference type="Proteomes" id="UP001060070"/>
    </source>
</evidence>
<protein>
    <submittedName>
        <fullName evidence="2">Uncharacterized protein</fullName>
    </submittedName>
</protein>